<accession>A0A1I1DWX5</accession>
<dbReference type="EMBL" id="FOLL01000001">
    <property type="protein sequence ID" value="SFB79445.1"/>
    <property type="molecule type" value="Genomic_DNA"/>
</dbReference>
<dbReference type="SUPFAM" id="SSF46785">
    <property type="entry name" value="Winged helix' DNA-binding domain"/>
    <property type="match status" value="1"/>
</dbReference>
<dbReference type="SUPFAM" id="SSF55811">
    <property type="entry name" value="Nudix"/>
    <property type="match status" value="1"/>
</dbReference>
<sequence>MTRYAKQNRILVAVDCIIFGFDGYELKLLLIKRGFEPEKNKWSLMGGFVQSDEKPEDAASRVLRQLTGLENVYMEQLLVFGAPNRDPIERTISITYFALIDIKKYEKQISDDYHAEWFALDRVPKLIFDHDQMVDHARKKLRYKAALHPILFELLPEKFTIPQIISLYEQVYEEELDKRNFTRKLRSTGLLIKQLDKDKENSKKGAFYYKLDKATYKEKFTKFLNFVSNPAF</sequence>
<dbReference type="OrthoDB" id="9786141at2"/>
<dbReference type="PANTHER" id="PTHR43736">
    <property type="entry name" value="ADP-RIBOSE PYROPHOSPHATASE"/>
    <property type="match status" value="1"/>
</dbReference>
<reference evidence="3" key="1">
    <citation type="submission" date="2016-10" db="EMBL/GenBank/DDBJ databases">
        <authorList>
            <person name="Varghese N."/>
            <person name="Submissions S."/>
        </authorList>
    </citation>
    <scope>NUCLEOTIDE SEQUENCE [LARGE SCALE GENOMIC DNA]</scope>
    <source>
        <strain evidence="3">DSM 22900</strain>
    </source>
</reference>
<dbReference type="STRING" id="623281.SAMN05421747_101158"/>
<protein>
    <submittedName>
        <fullName evidence="2">ADP-ribose pyrophosphatase YjhB, NUDIX family</fullName>
    </submittedName>
</protein>
<dbReference type="Pfam" id="PF00293">
    <property type="entry name" value="NUDIX"/>
    <property type="match status" value="1"/>
</dbReference>
<feature type="domain" description="Nudix hydrolase" evidence="1">
    <location>
        <begin position="9"/>
        <end position="146"/>
    </location>
</feature>
<evidence type="ECO:0000259" key="1">
    <source>
        <dbReference type="PROSITE" id="PS51462"/>
    </source>
</evidence>
<dbReference type="Gene3D" id="3.90.79.10">
    <property type="entry name" value="Nucleoside Triphosphate Pyrophosphohydrolase"/>
    <property type="match status" value="1"/>
</dbReference>
<proteinExistence type="predicted"/>
<dbReference type="InterPro" id="IPR054105">
    <property type="entry name" value="WHD_NrtR"/>
</dbReference>
<dbReference type="CDD" id="cd18873">
    <property type="entry name" value="NUDIX_NadM_like"/>
    <property type="match status" value="1"/>
</dbReference>
<dbReference type="RefSeq" id="WP_090970101.1">
    <property type="nucleotide sequence ID" value="NZ_FOLL01000001.1"/>
</dbReference>
<organism evidence="2 3">
    <name type="scientific">Parapedobacter composti</name>
    <dbReference type="NCBI Taxonomy" id="623281"/>
    <lineage>
        <taxon>Bacteria</taxon>
        <taxon>Pseudomonadati</taxon>
        <taxon>Bacteroidota</taxon>
        <taxon>Sphingobacteriia</taxon>
        <taxon>Sphingobacteriales</taxon>
        <taxon>Sphingobacteriaceae</taxon>
        <taxon>Parapedobacter</taxon>
    </lineage>
</organism>
<dbReference type="AlphaFoldDB" id="A0A1I1DWX5"/>
<gene>
    <name evidence="2" type="ORF">SAMN05421747_101158</name>
</gene>
<evidence type="ECO:0000313" key="3">
    <source>
        <dbReference type="Proteomes" id="UP000199577"/>
    </source>
</evidence>
<dbReference type="Pfam" id="PF21906">
    <property type="entry name" value="WHD_NrtR"/>
    <property type="match status" value="1"/>
</dbReference>
<dbReference type="InterPro" id="IPR036390">
    <property type="entry name" value="WH_DNA-bd_sf"/>
</dbReference>
<keyword evidence="3" id="KW-1185">Reference proteome</keyword>
<dbReference type="InterPro" id="IPR000086">
    <property type="entry name" value="NUDIX_hydrolase_dom"/>
</dbReference>
<dbReference type="Gene3D" id="1.10.10.10">
    <property type="entry name" value="Winged helix-like DNA-binding domain superfamily/Winged helix DNA-binding domain"/>
    <property type="match status" value="1"/>
</dbReference>
<dbReference type="InterPro" id="IPR015797">
    <property type="entry name" value="NUDIX_hydrolase-like_dom_sf"/>
</dbReference>
<dbReference type="PANTHER" id="PTHR43736:SF4">
    <property type="entry name" value="SLR1690 PROTEIN"/>
    <property type="match status" value="1"/>
</dbReference>
<dbReference type="InterPro" id="IPR036388">
    <property type="entry name" value="WH-like_DNA-bd_sf"/>
</dbReference>
<dbReference type="Proteomes" id="UP000199577">
    <property type="component" value="Unassembled WGS sequence"/>
</dbReference>
<evidence type="ECO:0000313" key="2">
    <source>
        <dbReference type="EMBL" id="SFB79445.1"/>
    </source>
</evidence>
<name>A0A1I1DWX5_9SPHI</name>
<dbReference type="PROSITE" id="PS51462">
    <property type="entry name" value="NUDIX"/>
    <property type="match status" value="1"/>
</dbReference>